<protein>
    <submittedName>
        <fullName evidence="2">Prion-inhibition and propagation-domain-containing protein</fullName>
    </submittedName>
</protein>
<organism evidence="2 3">
    <name type="scientific">Dactylonectria macrodidyma</name>
    <dbReference type="NCBI Taxonomy" id="307937"/>
    <lineage>
        <taxon>Eukaryota</taxon>
        <taxon>Fungi</taxon>
        <taxon>Dikarya</taxon>
        <taxon>Ascomycota</taxon>
        <taxon>Pezizomycotina</taxon>
        <taxon>Sordariomycetes</taxon>
        <taxon>Hypocreomycetidae</taxon>
        <taxon>Hypocreales</taxon>
        <taxon>Nectriaceae</taxon>
        <taxon>Dactylonectria</taxon>
    </lineage>
</organism>
<proteinExistence type="predicted"/>
<dbReference type="Gene3D" id="1.20.120.1020">
    <property type="entry name" value="Prion-inhibition and propagation, HeLo domain"/>
    <property type="match status" value="1"/>
</dbReference>
<comment type="caution">
    <text evidence="2">The sequence shown here is derived from an EMBL/GenBank/DDBJ whole genome shotgun (WGS) entry which is preliminary data.</text>
</comment>
<keyword evidence="3" id="KW-1185">Reference proteome</keyword>
<evidence type="ECO:0000313" key="3">
    <source>
        <dbReference type="Proteomes" id="UP000738349"/>
    </source>
</evidence>
<name>A0A9P9DU09_9HYPO</name>
<dbReference type="Pfam" id="PF14479">
    <property type="entry name" value="HeLo"/>
    <property type="match status" value="1"/>
</dbReference>
<keyword evidence="2" id="KW-0034">Amyloid</keyword>
<dbReference type="AlphaFoldDB" id="A0A9P9DU09"/>
<dbReference type="OrthoDB" id="539213at2759"/>
<dbReference type="InterPro" id="IPR029498">
    <property type="entry name" value="HeLo_dom"/>
</dbReference>
<evidence type="ECO:0000313" key="2">
    <source>
        <dbReference type="EMBL" id="KAH7124511.1"/>
    </source>
</evidence>
<dbReference type="EMBL" id="JAGMUV010000021">
    <property type="protein sequence ID" value="KAH7124511.1"/>
    <property type="molecule type" value="Genomic_DNA"/>
</dbReference>
<sequence length="216" mass="23874">MEPVSFTVGVIGLAGLFSSCLEAVDKVQAYRSFGPDSHVLDTRFKAARVRLEKWGRHVGFNEKALSEFHHPALDDCDISAAVQEVFQIITTVCGTSDASVYRSNWAATPDDDVSLGSLRPRPHGARRRKLTWALRGKTERTDQVELFEKLVQQLHNLVPVDAVQSTRSVHELESRRTNKLASGLGTSPDHAWPAELKRALARIEEANNGKASSPSF</sequence>
<evidence type="ECO:0000259" key="1">
    <source>
        <dbReference type="Pfam" id="PF14479"/>
    </source>
</evidence>
<dbReference type="Proteomes" id="UP000738349">
    <property type="component" value="Unassembled WGS sequence"/>
</dbReference>
<feature type="domain" description="Prion-inhibition and propagation HeLo" evidence="1">
    <location>
        <begin position="7"/>
        <end position="171"/>
    </location>
</feature>
<reference evidence="2" key="1">
    <citation type="journal article" date="2021" name="Nat. Commun.">
        <title>Genetic determinants of endophytism in the Arabidopsis root mycobiome.</title>
        <authorList>
            <person name="Mesny F."/>
            <person name="Miyauchi S."/>
            <person name="Thiergart T."/>
            <person name="Pickel B."/>
            <person name="Atanasova L."/>
            <person name="Karlsson M."/>
            <person name="Huettel B."/>
            <person name="Barry K.W."/>
            <person name="Haridas S."/>
            <person name="Chen C."/>
            <person name="Bauer D."/>
            <person name="Andreopoulos W."/>
            <person name="Pangilinan J."/>
            <person name="LaButti K."/>
            <person name="Riley R."/>
            <person name="Lipzen A."/>
            <person name="Clum A."/>
            <person name="Drula E."/>
            <person name="Henrissat B."/>
            <person name="Kohler A."/>
            <person name="Grigoriev I.V."/>
            <person name="Martin F.M."/>
            <person name="Hacquard S."/>
        </authorList>
    </citation>
    <scope>NUCLEOTIDE SEQUENCE</scope>
    <source>
        <strain evidence="2">MPI-CAGE-AT-0147</strain>
    </source>
</reference>
<gene>
    <name evidence="2" type="ORF">EDB81DRAFT_911304</name>
</gene>
<keyword evidence="2" id="KW-0640">Prion</keyword>
<accession>A0A9P9DU09</accession>
<dbReference type="InterPro" id="IPR038305">
    <property type="entry name" value="HeLo_sf"/>
</dbReference>